<dbReference type="InterPro" id="IPR005320">
    <property type="entry name" value="Peptidase_S51"/>
</dbReference>
<evidence type="ECO:0000256" key="2">
    <source>
        <dbReference type="ARBA" id="ARBA00022670"/>
    </source>
</evidence>
<comment type="similarity">
    <text evidence="1">Belongs to the peptidase S51 family.</text>
</comment>
<dbReference type="CDD" id="cd03129">
    <property type="entry name" value="GAT1_Peptidase_E_like"/>
    <property type="match status" value="1"/>
</dbReference>
<evidence type="ECO:0000313" key="6">
    <source>
        <dbReference type="Proteomes" id="UP001649381"/>
    </source>
</evidence>
<comment type="caution">
    <text evidence="5">The sequence shown here is derived from an EMBL/GenBank/DDBJ whole genome shotgun (WGS) entry which is preliminary data.</text>
</comment>
<dbReference type="RefSeq" id="WP_236338209.1">
    <property type="nucleotide sequence ID" value="NZ_JAKIJS010000003.1"/>
</dbReference>
<dbReference type="Proteomes" id="UP001649381">
    <property type="component" value="Unassembled WGS sequence"/>
</dbReference>
<dbReference type="Gene3D" id="3.40.50.880">
    <property type="match status" value="1"/>
</dbReference>
<keyword evidence="6" id="KW-1185">Reference proteome</keyword>
<dbReference type="EMBL" id="JAKIJS010000003">
    <property type="protein sequence ID" value="MCF6139402.1"/>
    <property type="molecule type" value="Genomic_DNA"/>
</dbReference>
<protein>
    <submittedName>
        <fullName evidence="5">Type 1 glutamine amidotransferase-like domain-containing protein</fullName>
    </submittedName>
</protein>
<keyword evidence="3" id="KW-0378">Hydrolase</keyword>
<dbReference type="PANTHER" id="PTHR20842">
    <property type="entry name" value="PROTEASE S51 ALPHA-ASPARTYL DIPEPTIDASE"/>
    <property type="match status" value="1"/>
</dbReference>
<name>A0ABS9H6A8_9BACL</name>
<organism evidence="5 6">
    <name type="scientific">Pseudalkalibacillus berkeleyi</name>
    <dbReference type="NCBI Taxonomy" id="1069813"/>
    <lineage>
        <taxon>Bacteria</taxon>
        <taxon>Bacillati</taxon>
        <taxon>Bacillota</taxon>
        <taxon>Bacilli</taxon>
        <taxon>Bacillales</taxon>
        <taxon>Fictibacillaceae</taxon>
        <taxon>Pseudalkalibacillus</taxon>
    </lineage>
</organism>
<keyword evidence="4" id="KW-0720">Serine protease</keyword>
<dbReference type="SUPFAM" id="SSF52317">
    <property type="entry name" value="Class I glutamine amidotransferase-like"/>
    <property type="match status" value="1"/>
</dbReference>
<accession>A0ABS9H6A8</accession>
<gene>
    <name evidence="5" type="ORF">L2716_16875</name>
</gene>
<reference evidence="5 6" key="1">
    <citation type="submission" date="2022-01" db="EMBL/GenBank/DDBJ databases">
        <title>Alkalihalobacillus sp. EGI L200015, a novel bacterium isolated from a salt lake sediment.</title>
        <authorList>
            <person name="Gao L."/>
            <person name="Fang B.-Z."/>
            <person name="Li W.-J."/>
        </authorList>
    </citation>
    <scope>NUCLEOTIDE SEQUENCE [LARGE SCALE GENOMIC DNA]</scope>
    <source>
        <strain evidence="5 6">KCTC 12718</strain>
    </source>
</reference>
<sequence length="206" mass="23479">MSQLIMLSSLDASIDQHLADHMKRMISKKGTKLGYVPSQYDETKYYFNKMRPHLERLGFEEFIYVDIDQAFEQKYVKSLETCDAIFLSGGNTYYFLNNLKNRGLISVLQRFVQNGGLLIGVSAGAMMMSHTIEIAANLDPNDIALKDLDALNFIPFHFLPHYDEEKHDIRKIVSELGAPVYTCKDGAGIILSHDTKLTTYGEIEKW</sequence>
<evidence type="ECO:0000256" key="4">
    <source>
        <dbReference type="ARBA" id="ARBA00022825"/>
    </source>
</evidence>
<evidence type="ECO:0000256" key="3">
    <source>
        <dbReference type="ARBA" id="ARBA00022801"/>
    </source>
</evidence>
<dbReference type="InterPro" id="IPR029062">
    <property type="entry name" value="Class_I_gatase-like"/>
</dbReference>
<proteinExistence type="inferred from homology"/>
<keyword evidence="2" id="KW-0645">Protease</keyword>
<evidence type="ECO:0000256" key="1">
    <source>
        <dbReference type="ARBA" id="ARBA00006534"/>
    </source>
</evidence>
<evidence type="ECO:0000313" key="5">
    <source>
        <dbReference type="EMBL" id="MCF6139402.1"/>
    </source>
</evidence>
<dbReference type="Pfam" id="PF03575">
    <property type="entry name" value="Peptidase_S51"/>
    <property type="match status" value="1"/>
</dbReference>
<dbReference type="PANTHER" id="PTHR20842:SF0">
    <property type="entry name" value="ALPHA-ASPARTYL DIPEPTIDASE"/>
    <property type="match status" value="1"/>
</dbReference>